<keyword evidence="5 6" id="KW-0472">Membrane</keyword>
<feature type="transmembrane region" description="Helical" evidence="6">
    <location>
        <begin position="280"/>
        <end position="299"/>
    </location>
</feature>
<feature type="transmembrane region" description="Helical" evidence="6">
    <location>
        <begin position="108"/>
        <end position="132"/>
    </location>
</feature>
<dbReference type="EMBL" id="CBTY010000010">
    <property type="protein sequence ID" value="CDI06471.1"/>
    <property type="molecule type" value="Genomic_DNA"/>
</dbReference>
<feature type="transmembrane region" description="Helical" evidence="6">
    <location>
        <begin position="311"/>
        <end position="334"/>
    </location>
</feature>
<gene>
    <name evidence="7" type="ORF">NITUZ_50018</name>
</gene>
<feature type="transmembrane region" description="Helical" evidence="6">
    <location>
        <begin position="391"/>
        <end position="411"/>
    </location>
</feature>
<feature type="transmembrane region" description="Helical" evidence="6">
    <location>
        <begin position="355"/>
        <end position="379"/>
    </location>
</feature>
<feature type="transmembrane region" description="Helical" evidence="6">
    <location>
        <begin position="139"/>
        <end position="159"/>
    </location>
</feature>
<dbReference type="RefSeq" id="WP_048197137.1">
    <property type="nucleotide sequence ID" value="NZ_CBTY010000010.1"/>
</dbReference>
<dbReference type="PANTHER" id="PTHR30250:SF11">
    <property type="entry name" value="O-ANTIGEN TRANSPORTER-RELATED"/>
    <property type="match status" value="1"/>
</dbReference>
<feature type="transmembrane region" description="Helical" evidence="6">
    <location>
        <begin position="42"/>
        <end position="65"/>
    </location>
</feature>
<protein>
    <recommendedName>
        <fullName evidence="9">Polysaccharide biosynthesis protein</fullName>
    </recommendedName>
</protein>
<feature type="transmembrane region" description="Helical" evidence="6">
    <location>
        <begin position="226"/>
        <end position="246"/>
    </location>
</feature>
<feature type="transmembrane region" description="Helical" evidence="6">
    <location>
        <begin position="77"/>
        <end position="96"/>
    </location>
</feature>
<feature type="transmembrane region" description="Helical" evidence="6">
    <location>
        <begin position="423"/>
        <end position="445"/>
    </location>
</feature>
<accession>V6AUC2</accession>
<name>V6AUC2_9ARCH</name>
<keyword evidence="2" id="KW-1003">Cell membrane</keyword>
<evidence type="ECO:0000256" key="5">
    <source>
        <dbReference type="ARBA" id="ARBA00023136"/>
    </source>
</evidence>
<evidence type="ECO:0000256" key="6">
    <source>
        <dbReference type="SAM" id="Phobius"/>
    </source>
</evidence>
<keyword evidence="8" id="KW-1185">Reference proteome</keyword>
<reference evidence="7 8" key="1">
    <citation type="journal article" date="2013" name="PLoS ONE">
        <title>Enrichment and Genome Sequence of the Group I.1a Ammonia-Oxidizing Archaeon ?Ca. Nitrosotenuis uzonensis? Representing a Clade Globally.</title>
        <authorList>
            <person name="Lebedeva E.V."/>
            <person name="Hatzenpichler R."/>
            <person name="Pelletier E."/>
            <person name="Schuster N."/>
            <person name="Hauzmayer S."/>
            <person name="Bulaev A."/>
            <person name="Grigor'eva N.V."/>
            <person name="Galushko A."/>
            <person name="Schmid M."/>
            <person name="Palatinszky M."/>
            <person name="Le Paslier D."/>
            <person name="Daims H."/>
            <person name="Wagner M."/>
        </authorList>
    </citation>
    <scope>NUCLEOTIDE SEQUENCE [LARGE SCALE GENOMIC DNA]</scope>
    <source>
        <strain evidence="7 8">N4</strain>
    </source>
</reference>
<feature type="transmembrane region" description="Helical" evidence="6">
    <location>
        <begin position="202"/>
        <end position="220"/>
    </location>
</feature>
<keyword evidence="4 6" id="KW-1133">Transmembrane helix</keyword>
<dbReference type="STRING" id="1407055.NITUZ_50018"/>
<feature type="transmembrane region" description="Helical" evidence="6">
    <location>
        <begin position="457"/>
        <end position="479"/>
    </location>
</feature>
<feature type="transmembrane region" description="Helical" evidence="6">
    <location>
        <begin position="165"/>
        <end position="190"/>
    </location>
</feature>
<comment type="caution">
    <text evidence="7">The sequence shown here is derived from an EMBL/GenBank/DDBJ whole genome shotgun (WGS) entry which is preliminary data.</text>
</comment>
<organism evidence="7 8">
    <name type="scientific">Candidatus Nitrosotenuis uzonensis</name>
    <dbReference type="NCBI Taxonomy" id="1407055"/>
    <lineage>
        <taxon>Archaea</taxon>
        <taxon>Nitrososphaerota</taxon>
        <taxon>Candidatus Nitrosotenuis</taxon>
    </lineage>
</organism>
<evidence type="ECO:0000256" key="2">
    <source>
        <dbReference type="ARBA" id="ARBA00022475"/>
    </source>
</evidence>
<proteinExistence type="predicted"/>
<dbReference type="InterPro" id="IPR050833">
    <property type="entry name" value="Poly_Biosynth_Transport"/>
</dbReference>
<evidence type="ECO:0000256" key="1">
    <source>
        <dbReference type="ARBA" id="ARBA00004651"/>
    </source>
</evidence>
<evidence type="ECO:0000313" key="8">
    <source>
        <dbReference type="Proteomes" id="UP000018159"/>
    </source>
</evidence>
<feature type="transmembrane region" description="Helical" evidence="6">
    <location>
        <begin position="7"/>
        <end position="30"/>
    </location>
</feature>
<comment type="subcellular location">
    <subcellularLocation>
        <location evidence="1">Cell membrane</location>
        <topology evidence="1">Multi-pass membrane protein</topology>
    </subcellularLocation>
</comment>
<evidence type="ECO:0000313" key="7">
    <source>
        <dbReference type="EMBL" id="CDI06471.1"/>
    </source>
</evidence>
<keyword evidence="3 6" id="KW-0812">Transmembrane</keyword>
<dbReference type="AlphaFoldDB" id="V6AUC2"/>
<dbReference type="OrthoDB" id="5027at2157"/>
<dbReference type="Proteomes" id="UP000018159">
    <property type="component" value="Unassembled WGS sequence"/>
</dbReference>
<sequence length="497" mass="55576">MSNIRVTYSGLIAFVVGIVGVITGIIFTIIVTRKLPQEELGLWTLIGSLISYVIIVEPIISYWTSRQVARGEQVAKTSILTSGLFSIGGFFAYLLIAVSISNSLKTDLFAVLLASILVPLTFLNNTLSFIALSHKPHGVSYGIIAFETSKLPFGFLFVYVSGLNLIGAIVATILASLIKTIILLIMIAPLLATEFKKTMIKFWLRLSWLPLYTNGSAFIYHLDVLLYSLLVNSLVGLAFWGVAMAISNVVSHSGQISQAIYPKLIATKQKEFAERNLERLLYFAIPILAGSIVFAKPALHILNPLYIEGTLIVYFLSFRTLAYVLMNNFFNIIGAYETIDVDKSASFKLYLKSKLFYLPTLQYVFSILYIGLLTIFLLMSSNSGMNEVEKVSIWSLILFIVTLPFTVYGIVAVKRQFSINMPYFSMLKYSAAAFVGSTVSWYLLTNYVKYNIEIFEFLPQLIPVLVVGGIIYFGITLIIDRSTRDLFKAILLEIRKY</sequence>
<evidence type="ECO:0008006" key="9">
    <source>
        <dbReference type="Google" id="ProtNLM"/>
    </source>
</evidence>
<evidence type="ECO:0000256" key="3">
    <source>
        <dbReference type="ARBA" id="ARBA00022692"/>
    </source>
</evidence>
<evidence type="ECO:0000256" key="4">
    <source>
        <dbReference type="ARBA" id="ARBA00022989"/>
    </source>
</evidence>
<dbReference type="PANTHER" id="PTHR30250">
    <property type="entry name" value="PST FAMILY PREDICTED COLANIC ACID TRANSPORTER"/>
    <property type="match status" value="1"/>
</dbReference>
<dbReference type="GO" id="GO:0005886">
    <property type="term" value="C:plasma membrane"/>
    <property type="evidence" value="ECO:0007669"/>
    <property type="project" value="UniProtKB-SubCell"/>
</dbReference>